<evidence type="ECO:0000256" key="2">
    <source>
        <dbReference type="ARBA" id="ARBA00022475"/>
    </source>
</evidence>
<feature type="transmembrane region" description="Helical" evidence="8">
    <location>
        <begin position="156"/>
        <end position="181"/>
    </location>
</feature>
<dbReference type="EMBL" id="BOML01000027">
    <property type="protein sequence ID" value="GIE01958.1"/>
    <property type="molecule type" value="Genomic_DNA"/>
</dbReference>
<keyword evidence="2" id="KW-1003">Cell membrane</keyword>
<evidence type="ECO:0000256" key="1">
    <source>
        <dbReference type="ARBA" id="ARBA00004651"/>
    </source>
</evidence>
<proteinExistence type="inferred from homology"/>
<feature type="transmembrane region" description="Helical" evidence="8">
    <location>
        <begin position="347"/>
        <end position="370"/>
    </location>
</feature>
<keyword evidence="10" id="KW-1185">Reference proteome</keyword>
<feature type="transmembrane region" description="Helical" evidence="8">
    <location>
        <begin position="188"/>
        <end position="207"/>
    </location>
</feature>
<comment type="similarity">
    <text evidence="7">Belongs to the glycosyltransferase 87 family.</text>
</comment>
<keyword evidence="5 8" id="KW-1133">Transmembrane helix</keyword>
<keyword evidence="4 8" id="KW-0812">Transmembrane</keyword>
<evidence type="ECO:0000256" key="3">
    <source>
        <dbReference type="ARBA" id="ARBA00022679"/>
    </source>
</evidence>
<dbReference type="Pfam" id="PF09594">
    <property type="entry name" value="GT87"/>
    <property type="match status" value="1"/>
</dbReference>
<protein>
    <submittedName>
        <fullName evidence="9">Membrane protein</fullName>
    </submittedName>
</protein>
<sequence>MKVVSPRARGLLLIAVAALFAGQELYAVLGGWVIVGIDFVPLRDAARALLDGTPVFADPHFVYPPTAAVALLPAAFGSATAAFVGWVLAGVAALLLAALLLARAAPRSQRLTVFGVAAMGLLGGVIAGRSLFLGNLSELLVPVAVGVLLAFHRGRWVLGCALLAATLLIKPLLAPLLLVPILHRRRRALATTMLPAGALLVLSVLLVPGGREFPHVLRYVVGGTDLHDRNAINNLSLRGWAEGQHAPHVLGVAAAVAVVLAVLWRVGRGGGSRLSPVWLGNGLLLGTFLAGGIAEVHFLLIAYAGILLFVVVHRLPARVWARFLPGLLLLAVPGSYLNLLLGQRSDGQTWLVAAEVLLFVALLATPVGGVRSGAWLRRRAVPVPA</sequence>
<evidence type="ECO:0000256" key="5">
    <source>
        <dbReference type="ARBA" id="ARBA00022989"/>
    </source>
</evidence>
<gene>
    <name evidence="9" type="ORF">Adu01nite_33080</name>
</gene>
<evidence type="ECO:0000256" key="4">
    <source>
        <dbReference type="ARBA" id="ARBA00022692"/>
    </source>
</evidence>
<organism evidence="9 10">
    <name type="scientific">Paractinoplanes durhamensis</name>
    <dbReference type="NCBI Taxonomy" id="113563"/>
    <lineage>
        <taxon>Bacteria</taxon>
        <taxon>Bacillati</taxon>
        <taxon>Actinomycetota</taxon>
        <taxon>Actinomycetes</taxon>
        <taxon>Micromonosporales</taxon>
        <taxon>Micromonosporaceae</taxon>
        <taxon>Paractinoplanes</taxon>
    </lineage>
</organism>
<reference evidence="9 10" key="1">
    <citation type="submission" date="2021-01" db="EMBL/GenBank/DDBJ databases">
        <title>Whole genome shotgun sequence of Actinoplanes durhamensis NBRC 14914.</title>
        <authorList>
            <person name="Komaki H."/>
            <person name="Tamura T."/>
        </authorList>
    </citation>
    <scope>NUCLEOTIDE SEQUENCE [LARGE SCALE GENOMIC DNA]</scope>
    <source>
        <strain evidence="9 10">NBRC 14914</strain>
    </source>
</reference>
<name>A0ABQ3YWN1_9ACTN</name>
<feature type="transmembrane region" description="Helical" evidence="8">
    <location>
        <begin position="276"/>
        <end position="294"/>
    </location>
</feature>
<dbReference type="Proteomes" id="UP000637628">
    <property type="component" value="Unassembled WGS sequence"/>
</dbReference>
<dbReference type="InterPro" id="IPR018584">
    <property type="entry name" value="GT87"/>
</dbReference>
<evidence type="ECO:0000256" key="7">
    <source>
        <dbReference type="ARBA" id="ARBA00024033"/>
    </source>
</evidence>
<evidence type="ECO:0000313" key="9">
    <source>
        <dbReference type="EMBL" id="GIE01958.1"/>
    </source>
</evidence>
<comment type="subcellular location">
    <subcellularLocation>
        <location evidence="1">Cell membrane</location>
        <topology evidence="1">Multi-pass membrane protein</topology>
    </subcellularLocation>
</comment>
<keyword evidence="6 8" id="KW-0472">Membrane</keyword>
<comment type="caution">
    <text evidence="9">The sequence shown here is derived from an EMBL/GenBank/DDBJ whole genome shotgun (WGS) entry which is preliminary data.</text>
</comment>
<keyword evidence="3" id="KW-0808">Transferase</keyword>
<feature type="transmembrane region" description="Helical" evidence="8">
    <location>
        <begin position="113"/>
        <end position="136"/>
    </location>
</feature>
<evidence type="ECO:0000256" key="6">
    <source>
        <dbReference type="ARBA" id="ARBA00023136"/>
    </source>
</evidence>
<dbReference type="RefSeq" id="WP_203727726.1">
    <property type="nucleotide sequence ID" value="NZ_BAAATX010000005.1"/>
</dbReference>
<feature type="transmembrane region" description="Helical" evidence="8">
    <location>
        <begin position="323"/>
        <end position="341"/>
    </location>
</feature>
<feature type="transmembrane region" description="Helical" evidence="8">
    <location>
        <begin position="81"/>
        <end position="101"/>
    </location>
</feature>
<feature type="transmembrane region" description="Helical" evidence="8">
    <location>
        <begin position="245"/>
        <end position="264"/>
    </location>
</feature>
<accession>A0ABQ3YWN1</accession>
<evidence type="ECO:0000256" key="8">
    <source>
        <dbReference type="SAM" id="Phobius"/>
    </source>
</evidence>
<evidence type="ECO:0000313" key="10">
    <source>
        <dbReference type="Proteomes" id="UP000637628"/>
    </source>
</evidence>